<sequence>MIFFGCCVFPFFINMASSFAVRLPNGIDEVELIFLQLAASISSIIYSRFSYSLRKRWQKFKRNICCKTQTQPVEVLYPTPSISTSSLHSTEIQMVSKTSTP</sequence>
<evidence type="ECO:0000313" key="4">
    <source>
        <dbReference type="Proteomes" id="UP001201812"/>
    </source>
</evidence>
<dbReference type="Proteomes" id="UP001201812">
    <property type="component" value="Unassembled WGS sequence"/>
</dbReference>
<evidence type="ECO:0000256" key="1">
    <source>
        <dbReference type="SAM" id="Phobius"/>
    </source>
</evidence>
<evidence type="ECO:0000313" key="3">
    <source>
        <dbReference type="EMBL" id="KAI1711359.1"/>
    </source>
</evidence>
<dbReference type="EMBL" id="JAKKPZ010000022">
    <property type="protein sequence ID" value="KAI1711359.1"/>
    <property type="molecule type" value="Genomic_DNA"/>
</dbReference>
<keyword evidence="1" id="KW-0812">Transmembrane</keyword>
<keyword evidence="1" id="KW-0472">Membrane</keyword>
<feature type="transmembrane region" description="Helical" evidence="1">
    <location>
        <begin position="30"/>
        <end position="51"/>
    </location>
</feature>
<reference evidence="3" key="1">
    <citation type="submission" date="2022-01" db="EMBL/GenBank/DDBJ databases">
        <title>Genome Sequence Resource for Two Populations of Ditylenchus destructor, the Migratory Endoparasitic Phytonematode.</title>
        <authorList>
            <person name="Zhang H."/>
            <person name="Lin R."/>
            <person name="Xie B."/>
        </authorList>
    </citation>
    <scope>NUCLEOTIDE SEQUENCE</scope>
    <source>
        <strain evidence="3">BazhouSP</strain>
    </source>
</reference>
<proteinExistence type="predicted"/>
<keyword evidence="4" id="KW-1185">Reference proteome</keyword>
<protein>
    <submittedName>
        <fullName evidence="3">Uncharacterized protein</fullName>
    </submittedName>
</protein>
<comment type="caution">
    <text evidence="3">The sequence shown here is derived from an EMBL/GenBank/DDBJ whole genome shotgun (WGS) entry which is preliminary data.</text>
</comment>
<name>A0AAD4N2D0_9BILA</name>
<organism evidence="3 4">
    <name type="scientific">Ditylenchus destructor</name>
    <dbReference type="NCBI Taxonomy" id="166010"/>
    <lineage>
        <taxon>Eukaryota</taxon>
        <taxon>Metazoa</taxon>
        <taxon>Ecdysozoa</taxon>
        <taxon>Nematoda</taxon>
        <taxon>Chromadorea</taxon>
        <taxon>Rhabditida</taxon>
        <taxon>Tylenchina</taxon>
        <taxon>Tylenchomorpha</taxon>
        <taxon>Sphaerularioidea</taxon>
        <taxon>Anguinidae</taxon>
        <taxon>Anguininae</taxon>
        <taxon>Ditylenchus</taxon>
    </lineage>
</organism>
<feature type="chain" id="PRO_5042155163" evidence="2">
    <location>
        <begin position="19"/>
        <end position="101"/>
    </location>
</feature>
<keyword evidence="1" id="KW-1133">Transmembrane helix</keyword>
<evidence type="ECO:0000256" key="2">
    <source>
        <dbReference type="SAM" id="SignalP"/>
    </source>
</evidence>
<keyword evidence="2" id="KW-0732">Signal</keyword>
<accession>A0AAD4N2D0</accession>
<feature type="signal peptide" evidence="2">
    <location>
        <begin position="1"/>
        <end position="18"/>
    </location>
</feature>
<dbReference type="AlphaFoldDB" id="A0AAD4N2D0"/>
<gene>
    <name evidence="3" type="ORF">DdX_10237</name>
</gene>